<proteinExistence type="predicted"/>
<name>A0ABU7NJP6_9ACTN</name>
<dbReference type="RefSeq" id="WP_330820942.1">
    <property type="nucleotide sequence ID" value="NZ_JAZBJP010000002.1"/>
</dbReference>
<sequence>MGEPEPVDLIHLADADANSNGDGNGNGNGNGNRCIVRVTGRDQPGVLTGHDTLRAEVLVSTGFLDARLELYLFQRDLSAWEEELERLVPRGNAGLGGGRGLELGIQLNDDASVGVTINDPDRLSTFFWIRPQDDWIQDHRARLDRVRQAWPSEVVETAPMTYEWSPRRKK</sequence>
<protein>
    <submittedName>
        <fullName evidence="1">DUF5959 family protein</fullName>
    </submittedName>
</protein>
<organism evidence="1 2">
    <name type="scientific">Streptomyces bugieae</name>
    <dbReference type="NCBI Taxonomy" id="3098223"/>
    <lineage>
        <taxon>Bacteria</taxon>
        <taxon>Bacillati</taxon>
        <taxon>Actinomycetota</taxon>
        <taxon>Actinomycetes</taxon>
        <taxon>Kitasatosporales</taxon>
        <taxon>Streptomycetaceae</taxon>
        <taxon>Streptomyces</taxon>
    </lineage>
</organism>
<dbReference type="Proteomes" id="UP001307760">
    <property type="component" value="Unassembled WGS sequence"/>
</dbReference>
<evidence type="ECO:0000313" key="1">
    <source>
        <dbReference type="EMBL" id="MEE4419108.1"/>
    </source>
</evidence>
<evidence type="ECO:0000313" key="2">
    <source>
        <dbReference type="Proteomes" id="UP001307760"/>
    </source>
</evidence>
<keyword evidence="2" id="KW-1185">Reference proteome</keyword>
<comment type="caution">
    <text evidence="1">The sequence shown here is derived from an EMBL/GenBank/DDBJ whole genome shotgun (WGS) entry which is preliminary data.</text>
</comment>
<dbReference type="Pfam" id="PF19384">
    <property type="entry name" value="DUF5959"/>
    <property type="match status" value="1"/>
</dbReference>
<dbReference type="InterPro" id="IPR046003">
    <property type="entry name" value="DUF5959"/>
</dbReference>
<gene>
    <name evidence="1" type="ORF">V2J85_07050</name>
</gene>
<dbReference type="EMBL" id="JAZBJP010000002">
    <property type="protein sequence ID" value="MEE4419108.1"/>
    <property type="molecule type" value="Genomic_DNA"/>
</dbReference>
<reference evidence="1 2" key="1">
    <citation type="submission" date="2023-12" db="EMBL/GenBank/DDBJ databases">
        <title>30 novel species of actinomycetes from the DSMZ collection.</title>
        <authorList>
            <person name="Nouioui I."/>
        </authorList>
    </citation>
    <scope>NUCLEOTIDE SEQUENCE [LARGE SCALE GENOMIC DNA]</scope>
    <source>
        <strain evidence="1 2">DSM 41528</strain>
    </source>
</reference>
<accession>A0ABU7NJP6</accession>